<organism evidence="3 4">
    <name type="scientific">Streptomyces lividans 1326</name>
    <dbReference type="NCBI Taxonomy" id="1200984"/>
    <lineage>
        <taxon>Bacteria</taxon>
        <taxon>Bacillati</taxon>
        <taxon>Actinomycetota</taxon>
        <taxon>Actinomycetes</taxon>
        <taxon>Kitasatosporales</taxon>
        <taxon>Streptomycetaceae</taxon>
        <taxon>Streptomyces</taxon>
    </lineage>
</organism>
<dbReference type="PROSITE" id="PS50943">
    <property type="entry name" value="HTH_CROC1"/>
    <property type="match status" value="1"/>
</dbReference>
<gene>
    <name evidence="3" type="ORF">SLI_0089</name>
</gene>
<dbReference type="InterPro" id="IPR024747">
    <property type="entry name" value="Pyridox_Oxase-rel"/>
</dbReference>
<dbReference type="InterPro" id="IPR012349">
    <property type="entry name" value="Split_barrel_FMN-bd"/>
</dbReference>
<dbReference type="InterPro" id="IPR001387">
    <property type="entry name" value="Cro/C1-type_HTH"/>
</dbReference>
<evidence type="ECO:0000256" key="1">
    <source>
        <dbReference type="SAM" id="MobiDB-lite"/>
    </source>
</evidence>
<dbReference type="RefSeq" id="WP_016324983.1">
    <property type="nucleotide sequence ID" value="NZ_CM001889.1"/>
</dbReference>
<evidence type="ECO:0000313" key="3">
    <source>
        <dbReference type="EMBL" id="EOY44808.1"/>
    </source>
</evidence>
<name>A0A7U9H8P5_STRLI</name>
<keyword evidence="3" id="KW-0238">DNA-binding</keyword>
<dbReference type="InterPro" id="IPR010982">
    <property type="entry name" value="Lambda_DNA-bd_dom_sf"/>
</dbReference>
<dbReference type="Gene3D" id="1.10.260.40">
    <property type="entry name" value="lambda repressor-like DNA-binding domains"/>
    <property type="match status" value="1"/>
</dbReference>
<sequence>MEWTVVHAEPERSDDGAQPSSEAGRMADRMAVRRRQLGMSRDELARRAGMSTTYLREVESRARDFDPGALARLAVVLEMPYEELTAGRTDAPPGRGGPAAHPVLVRLSEQECWQRLGTHGIGRISYVAGPGKEAPVVVPVNFLVDGRSVVYRTDPAGVAGIRAGEPVAFEADHVDEMTGLGWSVLLAGTAEHPVEREALEALARRRGAVPWAGGRRDLWVRVLPHQVSGRVIQPLREA</sequence>
<dbReference type="Gene3D" id="2.30.110.10">
    <property type="entry name" value="Electron Transport, Fmn-binding Protein, Chain A"/>
    <property type="match status" value="1"/>
</dbReference>
<dbReference type="EMBL" id="CM001889">
    <property type="protein sequence ID" value="EOY44808.1"/>
    <property type="molecule type" value="Genomic_DNA"/>
</dbReference>
<reference evidence="4" key="1">
    <citation type="journal article" date="2013" name="Genome Biol. Evol.">
        <title>The genome sequence of Streptomyces lividans 66 reveals a novel tRNA-dependent peptide biosynthetic system within a metal-related genomic island.</title>
        <authorList>
            <person name="Cruz-Morales P."/>
            <person name="Vijgenboom E."/>
            <person name="Iruegas-Bocardo F."/>
            <person name="Girard G."/>
            <person name="Yanez-Guerra L.A."/>
            <person name="Ramos-Aboites H.E."/>
            <person name="Pernodet J.L."/>
            <person name="Anne J."/>
            <person name="van Wezel G.P."/>
            <person name="Barona-Gomez F."/>
        </authorList>
    </citation>
    <scope>NUCLEOTIDE SEQUENCE [LARGE SCALE GENOMIC DNA]</scope>
    <source>
        <strain evidence="4">1326</strain>
    </source>
</reference>
<feature type="region of interest" description="Disordered" evidence="1">
    <location>
        <begin position="1"/>
        <end position="27"/>
    </location>
</feature>
<dbReference type="Pfam" id="PF13560">
    <property type="entry name" value="HTH_31"/>
    <property type="match status" value="1"/>
</dbReference>
<evidence type="ECO:0000259" key="2">
    <source>
        <dbReference type="PROSITE" id="PS50943"/>
    </source>
</evidence>
<dbReference type="GO" id="GO:0003677">
    <property type="term" value="F:DNA binding"/>
    <property type="evidence" value="ECO:0007669"/>
    <property type="project" value="UniProtKB-KW"/>
</dbReference>
<proteinExistence type="predicted"/>
<dbReference type="SUPFAM" id="SSF50475">
    <property type="entry name" value="FMN-binding split barrel"/>
    <property type="match status" value="1"/>
</dbReference>
<dbReference type="AlphaFoldDB" id="A0A7U9H8P5"/>
<protein>
    <submittedName>
        <fullName evidence="3">DNA-binding protein</fullName>
    </submittedName>
</protein>
<dbReference type="SUPFAM" id="SSF47413">
    <property type="entry name" value="lambda repressor-like DNA-binding domains"/>
    <property type="match status" value="1"/>
</dbReference>
<dbReference type="SMART" id="SM00530">
    <property type="entry name" value="HTH_XRE"/>
    <property type="match status" value="1"/>
</dbReference>
<dbReference type="Proteomes" id="UP000014062">
    <property type="component" value="Chromosome"/>
</dbReference>
<accession>A0A7U9H8P5</accession>
<feature type="domain" description="HTH cro/C1-type" evidence="2">
    <location>
        <begin position="30"/>
        <end position="84"/>
    </location>
</feature>
<evidence type="ECO:0000313" key="4">
    <source>
        <dbReference type="Proteomes" id="UP000014062"/>
    </source>
</evidence>
<dbReference type="Pfam" id="PF12900">
    <property type="entry name" value="Pyridox_ox_2"/>
    <property type="match status" value="1"/>
</dbReference>
<dbReference type="CDD" id="cd00093">
    <property type="entry name" value="HTH_XRE"/>
    <property type="match status" value="1"/>
</dbReference>